<dbReference type="PANTHER" id="PTHR43537">
    <property type="entry name" value="TRANSCRIPTIONAL REGULATOR, GNTR FAMILY"/>
    <property type="match status" value="1"/>
</dbReference>
<feature type="domain" description="HTH gntR-type" evidence="4">
    <location>
        <begin position="7"/>
        <end position="75"/>
    </location>
</feature>
<dbReference type="PROSITE" id="PS50949">
    <property type="entry name" value="HTH_GNTR"/>
    <property type="match status" value="1"/>
</dbReference>
<keyword evidence="1" id="KW-0805">Transcription regulation</keyword>
<gene>
    <name evidence="5" type="ORF">EZH24_00060</name>
</gene>
<evidence type="ECO:0000259" key="4">
    <source>
        <dbReference type="PROSITE" id="PS50949"/>
    </source>
</evidence>
<dbReference type="PANTHER" id="PTHR43537:SF5">
    <property type="entry name" value="UXU OPERON TRANSCRIPTIONAL REGULATOR"/>
    <property type="match status" value="1"/>
</dbReference>
<dbReference type="SUPFAM" id="SSF48008">
    <property type="entry name" value="GntR ligand-binding domain-like"/>
    <property type="match status" value="1"/>
</dbReference>
<protein>
    <submittedName>
        <fullName evidence="5">FadR family transcriptional regulator</fullName>
    </submittedName>
</protein>
<dbReference type="EMBL" id="SJDU01000001">
    <property type="protein sequence ID" value="TKZ36446.1"/>
    <property type="molecule type" value="Genomic_DNA"/>
</dbReference>
<evidence type="ECO:0000256" key="3">
    <source>
        <dbReference type="ARBA" id="ARBA00023163"/>
    </source>
</evidence>
<dbReference type="Gene3D" id="1.20.120.530">
    <property type="entry name" value="GntR ligand-binding domain-like"/>
    <property type="match status" value="1"/>
</dbReference>
<evidence type="ECO:0000256" key="1">
    <source>
        <dbReference type="ARBA" id="ARBA00023015"/>
    </source>
</evidence>
<keyword evidence="3" id="KW-0804">Transcription</keyword>
<dbReference type="CDD" id="cd07377">
    <property type="entry name" value="WHTH_GntR"/>
    <property type="match status" value="1"/>
</dbReference>
<comment type="caution">
    <text evidence="5">The sequence shown here is derived from an EMBL/GenBank/DDBJ whole genome shotgun (WGS) entry which is preliminary data.</text>
</comment>
<dbReference type="InterPro" id="IPR036390">
    <property type="entry name" value="WH_DNA-bd_sf"/>
</dbReference>
<dbReference type="Pfam" id="PF00392">
    <property type="entry name" value="GntR"/>
    <property type="match status" value="1"/>
</dbReference>
<dbReference type="PRINTS" id="PR00035">
    <property type="entry name" value="HTHGNTR"/>
</dbReference>
<dbReference type="Proteomes" id="UP000310168">
    <property type="component" value="Unassembled WGS sequence"/>
</dbReference>
<dbReference type="SMART" id="SM00895">
    <property type="entry name" value="FCD"/>
    <property type="match status" value="1"/>
</dbReference>
<organism evidence="5 6">
    <name type="scientific">Brachyspira catarrhinii</name>
    <dbReference type="NCBI Taxonomy" id="2528966"/>
    <lineage>
        <taxon>Bacteria</taxon>
        <taxon>Pseudomonadati</taxon>
        <taxon>Spirochaetota</taxon>
        <taxon>Spirochaetia</taxon>
        <taxon>Brachyspirales</taxon>
        <taxon>Brachyspiraceae</taxon>
        <taxon>Brachyspira</taxon>
    </lineage>
</organism>
<accession>A0ABY2TX56</accession>
<evidence type="ECO:0000313" key="6">
    <source>
        <dbReference type="Proteomes" id="UP000310168"/>
    </source>
</evidence>
<dbReference type="RefSeq" id="WP_137997095.1">
    <property type="nucleotide sequence ID" value="NZ_SJDU01000001.1"/>
</dbReference>
<dbReference type="SUPFAM" id="SSF46785">
    <property type="entry name" value="Winged helix' DNA-binding domain"/>
    <property type="match status" value="1"/>
</dbReference>
<name>A0ABY2TX56_9SPIR</name>
<keyword evidence="2" id="KW-0238">DNA-binding</keyword>
<proteinExistence type="predicted"/>
<sequence length="230" mass="26273">MNDCDFKSRVDFVSDEILEMIIDGGFQVGDKLPNELEIAKDLNVGRSTVREAIKKLESQNILVIKQGAGTFISDKKGLMDDPMGFRFFRDKNKLVRDIIEVRMMIEPTIAEMAALNSDREDIEQIKYFCKKVEEDILKNRSHTKNDILFHTAIAKSSKNKVISNLIPIINKSIEMSIDITDNKLVSTTIECHKEILEAISEHNPIAAKDAMTLHIIYNRKYISEKLSKIE</sequence>
<dbReference type="SMART" id="SM00345">
    <property type="entry name" value="HTH_GNTR"/>
    <property type="match status" value="1"/>
</dbReference>
<dbReference type="InterPro" id="IPR008920">
    <property type="entry name" value="TF_FadR/GntR_C"/>
</dbReference>
<evidence type="ECO:0000256" key="2">
    <source>
        <dbReference type="ARBA" id="ARBA00023125"/>
    </source>
</evidence>
<dbReference type="InterPro" id="IPR036388">
    <property type="entry name" value="WH-like_DNA-bd_sf"/>
</dbReference>
<evidence type="ECO:0000313" key="5">
    <source>
        <dbReference type="EMBL" id="TKZ36446.1"/>
    </source>
</evidence>
<dbReference type="Gene3D" id="1.10.10.10">
    <property type="entry name" value="Winged helix-like DNA-binding domain superfamily/Winged helix DNA-binding domain"/>
    <property type="match status" value="1"/>
</dbReference>
<keyword evidence="6" id="KW-1185">Reference proteome</keyword>
<reference evidence="5 6" key="1">
    <citation type="journal article" date="2019" name="Anaerobe">
        <title>Brachyspira catarrhinii sp. nov., an anaerobic intestinal spirochaete isolated from vervet monkeys may have been misidentified as Brachyspira aalborgi in previous studies.</title>
        <authorList>
            <person name="Phillips N.D."/>
            <person name="La T."/>
            <person name="Hampson D.J."/>
        </authorList>
    </citation>
    <scope>NUCLEOTIDE SEQUENCE [LARGE SCALE GENOMIC DNA]</scope>
    <source>
        <strain evidence="5 6">Z12</strain>
    </source>
</reference>
<dbReference type="InterPro" id="IPR000524">
    <property type="entry name" value="Tscrpt_reg_HTH_GntR"/>
</dbReference>
<dbReference type="InterPro" id="IPR011711">
    <property type="entry name" value="GntR_C"/>
</dbReference>
<dbReference type="Pfam" id="PF07729">
    <property type="entry name" value="FCD"/>
    <property type="match status" value="1"/>
</dbReference>